<dbReference type="SUPFAM" id="SSF53474">
    <property type="entry name" value="alpha/beta-Hydrolases"/>
    <property type="match status" value="1"/>
</dbReference>
<dbReference type="EMBL" id="NFEH01000117">
    <property type="protein sequence ID" value="OTZ67927.1"/>
    <property type="molecule type" value="Genomic_DNA"/>
</dbReference>
<feature type="coiled-coil region" evidence="1">
    <location>
        <begin position="276"/>
        <end position="311"/>
    </location>
</feature>
<dbReference type="Proteomes" id="UP000195087">
    <property type="component" value="Unassembled WGS sequence"/>
</dbReference>
<evidence type="ECO:0000256" key="1">
    <source>
        <dbReference type="SAM" id="Coils"/>
    </source>
</evidence>
<accession>A0A9X6JJL0</accession>
<reference evidence="2 3" key="1">
    <citation type="submission" date="2016-10" db="EMBL/GenBank/DDBJ databases">
        <title>Comparative genomics of Bacillus thuringiensis reveals a path to pathogens against multiple invertebrate hosts.</title>
        <authorList>
            <person name="Zheng J."/>
            <person name="Gao Q."/>
            <person name="Liu H."/>
            <person name="Peng D."/>
            <person name="Ruan L."/>
            <person name="Sun M."/>
        </authorList>
    </citation>
    <scope>NUCLEOTIDE SEQUENCE [LARGE SCALE GENOMIC DNA]</scope>
    <source>
        <strain evidence="2">BGSC 4W1</strain>
    </source>
</reference>
<dbReference type="InterPro" id="IPR029058">
    <property type="entry name" value="AB_hydrolase_fold"/>
</dbReference>
<dbReference type="RefSeq" id="WP_086392554.1">
    <property type="nucleotide sequence ID" value="NZ_NFEH01000117.1"/>
</dbReference>
<dbReference type="Gene3D" id="3.40.50.1820">
    <property type="entry name" value="alpha/beta hydrolase"/>
    <property type="match status" value="1"/>
</dbReference>
<comment type="caution">
    <text evidence="2">The sequence shown here is derived from an EMBL/GenBank/DDBJ whole genome shotgun (WGS) entry which is preliminary data.</text>
</comment>
<sequence>MSEFKRNSNITDEDFFNLSDYVYDNDYLHKGAEIPGINGETWVVIESIDANYQKVKNGLQAIAVVPKKDYEGNKTHYETIVFAFRGTEPKQLADFETDIDQITFGIKTHSKVITPSNSQTIKPDSATSFNTGLEWVDKVNKTYQPTYVHATGHSKGGAEADYVASERNFYATTWAAPNPYGLLSPEAKKRVDKGEMENKATDYTHENDPIGNHTQFGAPLIGKQFTVRQNDTKEGFFTRLTMEGHGRDTFRGSFHSNGSPILKLEPEDIIRQAKKIQTLSNRLSDIAKNIEEFQRNEAEAVQKLKNQLKHETGPGGRYHLLEEHEVDEAISQIAKIKKGGNDYFHDANLAEELIHLLKKEQKSLSRFGDDISDAANSLRDKDNQLAGNFQFR</sequence>
<protein>
    <submittedName>
        <fullName evidence="2">Cytoplasmic protein</fullName>
    </submittedName>
</protein>
<name>A0A9X6JJL0_BACUK</name>
<organism evidence="2 3">
    <name type="scientific">Bacillus thuringiensis serovar kumamotoensis</name>
    <dbReference type="NCBI Taxonomy" id="132267"/>
    <lineage>
        <taxon>Bacteria</taxon>
        <taxon>Bacillati</taxon>
        <taxon>Bacillota</taxon>
        <taxon>Bacilli</taxon>
        <taxon>Bacillales</taxon>
        <taxon>Bacillaceae</taxon>
        <taxon>Bacillus</taxon>
        <taxon>Bacillus cereus group</taxon>
    </lineage>
</organism>
<evidence type="ECO:0000313" key="3">
    <source>
        <dbReference type="Proteomes" id="UP000195087"/>
    </source>
</evidence>
<gene>
    <name evidence="2" type="ORF">BK769_28870</name>
</gene>
<dbReference type="AlphaFoldDB" id="A0A9X6JJL0"/>
<evidence type="ECO:0000313" key="2">
    <source>
        <dbReference type="EMBL" id="OTZ67927.1"/>
    </source>
</evidence>
<keyword evidence="1" id="KW-0175">Coiled coil</keyword>
<proteinExistence type="predicted"/>